<dbReference type="InterPro" id="IPR050113">
    <property type="entry name" value="Ub_conjugating_enzyme"/>
</dbReference>
<protein>
    <recommendedName>
        <fullName evidence="1">UBC core domain-containing protein</fullName>
    </recommendedName>
</protein>
<feature type="domain" description="UBC core" evidence="1">
    <location>
        <begin position="1"/>
        <end position="89"/>
    </location>
</feature>
<organism evidence="2 3">
    <name type="scientific">Adineta steineri</name>
    <dbReference type="NCBI Taxonomy" id="433720"/>
    <lineage>
        <taxon>Eukaryota</taxon>
        <taxon>Metazoa</taxon>
        <taxon>Spiralia</taxon>
        <taxon>Gnathifera</taxon>
        <taxon>Rotifera</taxon>
        <taxon>Eurotatoria</taxon>
        <taxon>Bdelloidea</taxon>
        <taxon>Adinetida</taxon>
        <taxon>Adinetidae</taxon>
        <taxon>Adineta</taxon>
    </lineage>
</organism>
<dbReference type="PANTHER" id="PTHR24067">
    <property type="entry name" value="UBIQUITIN-CONJUGATING ENZYME E2"/>
    <property type="match status" value="1"/>
</dbReference>
<dbReference type="Proteomes" id="UP000663881">
    <property type="component" value="Unassembled WGS sequence"/>
</dbReference>
<dbReference type="EMBL" id="CAJOAY010008945">
    <property type="protein sequence ID" value="CAF4195505.1"/>
    <property type="molecule type" value="Genomic_DNA"/>
</dbReference>
<dbReference type="InterPro" id="IPR000608">
    <property type="entry name" value="UBC"/>
</dbReference>
<proteinExistence type="predicted"/>
<comment type="caution">
    <text evidence="2">The sequence shown here is derived from an EMBL/GenBank/DDBJ whole genome shotgun (WGS) entry which is preliminary data.</text>
</comment>
<reference evidence="2" key="1">
    <citation type="submission" date="2021-02" db="EMBL/GenBank/DDBJ databases">
        <authorList>
            <person name="Nowell W R."/>
        </authorList>
    </citation>
    <scope>NUCLEOTIDE SEQUENCE</scope>
</reference>
<gene>
    <name evidence="2" type="ORF">OKA104_LOCUS40680</name>
</gene>
<feature type="non-terminal residue" evidence="2">
    <location>
        <position position="92"/>
    </location>
</feature>
<evidence type="ECO:0000313" key="3">
    <source>
        <dbReference type="Proteomes" id="UP000663881"/>
    </source>
</evidence>
<evidence type="ECO:0000259" key="1">
    <source>
        <dbReference type="PROSITE" id="PS50127"/>
    </source>
</evidence>
<accession>A0A820B4V6</accession>
<dbReference type="AlphaFoldDB" id="A0A820B4V6"/>
<dbReference type="SUPFAM" id="SSF54495">
    <property type="entry name" value="UBC-like"/>
    <property type="match status" value="1"/>
</dbReference>
<name>A0A820B4V6_9BILA</name>
<dbReference type="PROSITE" id="PS50127">
    <property type="entry name" value="UBC_2"/>
    <property type="match status" value="1"/>
</dbReference>
<evidence type="ECO:0000313" key="2">
    <source>
        <dbReference type="EMBL" id="CAF4195505.1"/>
    </source>
</evidence>
<dbReference type="Gene3D" id="3.10.110.10">
    <property type="entry name" value="Ubiquitin Conjugating Enzyme"/>
    <property type="match status" value="1"/>
</dbReference>
<dbReference type="InterPro" id="IPR016135">
    <property type="entry name" value="UBQ-conjugating_enzyme/RWD"/>
</dbReference>
<dbReference type="Pfam" id="PF00179">
    <property type="entry name" value="UQ_con"/>
    <property type="match status" value="1"/>
</dbReference>
<sequence length="92" mass="10814">PLEPPEVRFLTPIYHPNVTKDGKFCHALLLKTSRWKPGTKLVEVVRVIVEHIDNPDIDYSINPEIGREYLDNRVEFNRKALKMVEQHKLPRN</sequence>